<dbReference type="Pfam" id="PF00072">
    <property type="entry name" value="Response_reg"/>
    <property type="match status" value="1"/>
</dbReference>
<feature type="chain" id="PRO_5009261911" description="histidine kinase" evidence="13">
    <location>
        <begin position="21"/>
        <end position="1387"/>
    </location>
</feature>
<dbReference type="GO" id="GO:0043565">
    <property type="term" value="F:sequence-specific DNA binding"/>
    <property type="evidence" value="ECO:0007669"/>
    <property type="project" value="InterPro"/>
</dbReference>
<evidence type="ECO:0000313" key="17">
    <source>
        <dbReference type="EMBL" id="SDS67813.1"/>
    </source>
</evidence>
<dbReference type="SMART" id="SM00342">
    <property type="entry name" value="HTH_ARAC"/>
    <property type="match status" value="1"/>
</dbReference>
<dbReference type="InterPro" id="IPR011123">
    <property type="entry name" value="Y_Y_Y"/>
</dbReference>
<keyword evidence="7" id="KW-0067">ATP-binding</keyword>
<keyword evidence="13" id="KW-0732">Signal</keyword>
<evidence type="ECO:0000256" key="12">
    <source>
        <dbReference type="SAM" id="Phobius"/>
    </source>
</evidence>
<evidence type="ECO:0000256" key="6">
    <source>
        <dbReference type="ARBA" id="ARBA00022777"/>
    </source>
</evidence>
<feature type="domain" description="HTH araC/xylS-type" evidence="14">
    <location>
        <begin position="1277"/>
        <end position="1376"/>
    </location>
</feature>
<feature type="domain" description="Histidine kinase" evidence="15">
    <location>
        <begin position="873"/>
        <end position="1097"/>
    </location>
</feature>
<evidence type="ECO:0000256" key="5">
    <source>
        <dbReference type="ARBA" id="ARBA00022741"/>
    </source>
</evidence>
<dbReference type="InterPro" id="IPR001789">
    <property type="entry name" value="Sig_transdc_resp-reg_receiver"/>
</dbReference>
<dbReference type="InterPro" id="IPR003661">
    <property type="entry name" value="HisK_dim/P_dom"/>
</dbReference>
<dbReference type="Pfam" id="PF07494">
    <property type="entry name" value="Reg_prop"/>
    <property type="match status" value="6"/>
</dbReference>
<dbReference type="GO" id="GO:0005524">
    <property type="term" value="F:ATP binding"/>
    <property type="evidence" value="ECO:0007669"/>
    <property type="project" value="UniProtKB-KW"/>
</dbReference>
<dbReference type="Pfam" id="PF02518">
    <property type="entry name" value="HATPase_c"/>
    <property type="match status" value="1"/>
</dbReference>
<feature type="domain" description="Response regulatory" evidence="16">
    <location>
        <begin position="1130"/>
        <end position="1245"/>
    </location>
</feature>
<reference evidence="17 18" key="1">
    <citation type="submission" date="2016-10" db="EMBL/GenBank/DDBJ databases">
        <authorList>
            <person name="de Groot N.N."/>
        </authorList>
    </citation>
    <scope>NUCLEOTIDE SEQUENCE [LARGE SCALE GENOMIC DNA]</scope>
    <source>
        <strain evidence="17 18">MP1X4</strain>
    </source>
</reference>
<dbReference type="Pfam" id="PF07495">
    <property type="entry name" value="Y_Y_Y"/>
    <property type="match status" value="1"/>
</dbReference>
<dbReference type="Gene3D" id="3.40.50.2300">
    <property type="match status" value="1"/>
</dbReference>
<keyword evidence="12" id="KW-0812">Transmembrane</keyword>
<dbReference type="Gene3D" id="3.30.565.10">
    <property type="entry name" value="Histidine kinase-like ATPase, C-terminal domain"/>
    <property type="match status" value="1"/>
</dbReference>
<keyword evidence="3 11" id="KW-0597">Phosphoprotein</keyword>
<dbReference type="InterPro" id="IPR015943">
    <property type="entry name" value="WD40/YVTN_repeat-like_dom_sf"/>
</dbReference>
<dbReference type="PROSITE" id="PS50110">
    <property type="entry name" value="RESPONSE_REGULATORY"/>
    <property type="match status" value="1"/>
</dbReference>
<keyword evidence="8" id="KW-0902">Two-component regulatory system</keyword>
<keyword evidence="5" id="KW-0547">Nucleotide-binding</keyword>
<dbReference type="SMART" id="SM00387">
    <property type="entry name" value="HATPase_c"/>
    <property type="match status" value="1"/>
</dbReference>
<dbReference type="STRING" id="652787.SAMN05216490_1596"/>
<keyword evidence="4" id="KW-0808">Transferase</keyword>
<dbReference type="PANTHER" id="PTHR43547">
    <property type="entry name" value="TWO-COMPONENT HISTIDINE KINASE"/>
    <property type="match status" value="1"/>
</dbReference>
<dbReference type="InterPro" id="IPR011110">
    <property type="entry name" value="Reg_prop"/>
</dbReference>
<evidence type="ECO:0000256" key="10">
    <source>
        <dbReference type="ARBA" id="ARBA00023163"/>
    </source>
</evidence>
<keyword evidence="9" id="KW-0805">Transcription regulation</keyword>
<dbReference type="PANTHER" id="PTHR43547:SF2">
    <property type="entry name" value="HYBRID SIGNAL TRANSDUCTION HISTIDINE KINASE C"/>
    <property type="match status" value="1"/>
</dbReference>
<dbReference type="GO" id="GO:0000155">
    <property type="term" value="F:phosphorelay sensor kinase activity"/>
    <property type="evidence" value="ECO:0007669"/>
    <property type="project" value="InterPro"/>
</dbReference>
<keyword evidence="12" id="KW-0472">Membrane</keyword>
<dbReference type="InterPro" id="IPR005467">
    <property type="entry name" value="His_kinase_dom"/>
</dbReference>
<evidence type="ECO:0000256" key="8">
    <source>
        <dbReference type="ARBA" id="ARBA00023012"/>
    </source>
</evidence>
<dbReference type="InterPro" id="IPR004358">
    <property type="entry name" value="Sig_transdc_His_kin-like_C"/>
</dbReference>
<dbReference type="PROSITE" id="PS01124">
    <property type="entry name" value="HTH_ARAC_FAMILY_2"/>
    <property type="match status" value="1"/>
</dbReference>
<evidence type="ECO:0000256" key="7">
    <source>
        <dbReference type="ARBA" id="ARBA00022840"/>
    </source>
</evidence>
<dbReference type="FunFam" id="2.60.40.10:FF:000791">
    <property type="entry name" value="Two-component system sensor histidine kinase/response regulator"/>
    <property type="match status" value="1"/>
</dbReference>
<sequence>MLKFYISIVLCFVMSQCVFAQNNEYQFSQLDITNGLSNNRVICIYKDAEGFMWFGTTAGLNRYDGYEFKVFKHDANDTNSLINNYVEHIYEGPDKKMWVYTNNGLSIYDPNTEKFSNNVADELLKYNIKVDGLVSLKKDNTGNFWFLTQNEGVYCYNPNTKTTVAYNTTAKSKIVLYSNSVDEVVKTQDGFVWLIYNDGVIDKLDIRANKVLLRTYSLCKANNNRLQPYSAMVDNDQNLWIYVSESSIGVYYYNTKANGLQHFVKGGDVIGLNSNVINNVVQGDNNIIWIGTDHGGINMVNIKTHKINYILNRDDDPKSLRGNAVVLYKDNIGIIWAGTFKQGISYFHKGIIQFPLVRHYLLDSSSLPYEDVDCFAEDVSGNLWIGTNGGGLLFFDKKTKKYTQYKHDPANPNSLSNDIVVSLCIDHNHKLWIGTYFGGLERLEGNKFVHYRHKDDVPGSLSDDRVYSIIEDSANKLWVGTFTGGLNIYDGKTDDFNHPRFSTLSNYTSVMYEDKQKNIWIGRDKGVDVINEYGRWSKHYFNKPNNSNSLVADDVNSIIQDHRGLIWIGTKEGLSILNTHTGKFINIEEKQGLPSNNIWSVLEDNSGRIWVSSANGVASIKLIQSNDSYTYEIHKYNEFDGLQGNEFNANSALKLRNGDMIFGGAHGFNLFDPANISSPDIKPQLLFTDFQLFNKTVNAGDTINGKVVLTSSITKTQSLVLNHNQNVFSISFAACDYFNPNKIKYQYQLEGFDKEWLTSPAGSRKVTYTNLDAGDYVFKVRARNINNPKNVSTITLNITILPPFWKSTLAYILYFVLIISILFYIRHRGILKLKKEFEIMQDKLEGERRLAAERAEAHRMHELDLMKIKFFTNVSHEFRTPLSLIISPIDTLIKNSDRSEQKNQLLMIKRNGRRLLNLVNQLLDFRKMEFKELRLDLQKGDIIKFIKEVAASFTDLADQNHIGYLFDTEVDSLCAKFDHDKIERILFNLLSNSFKFTASGGHISVLLRLINTDVIDPDKQLLEIKVVDTGIGISKEKQEKIFERFFQVNLPEGLLNQGSGIGLAISHEFVKMHSGEIYVESEPGNGSAFIIQLPLNIEEENAIPETPVAQQPDDVVKHAKPTWESEKKPVVLIIEDNDDLRFYLKDNLKHTFNIIEAADGKEGWQKALALHPNLIVSDVSMPEMNGLDLCKKIRNDSRTAHIPIILLTALTEEEDQLIGLTNGANDYIGKPFNFEILLSKISGLLAMQQTFKKTYQKQMEIQVQDLEIVSEDEKFLKNVFDCIEKNITNYNFSVEELSRQMSLSRVSLYKRLLALTGKTPVDCIRTVRLKRAVQLLEKSQLSIANIAYEVGFNNPTYFSKVFKDEYGTVPSEYVIAIRKKEIETTQL</sequence>
<feature type="signal peptide" evidence="13">
    <location>
        <begin position="1"/>
        <end position="20"/>
    </location>
</feature>
<evidence type="ECO:0000256" key="3">
    <source>
        <dbReference type="ARBA" id="ARBA00022553"/>
    </source>
</evidence>
<organism evidence="17 18">
    <name type="scientific">Mucilaginibacter mallensis</name>
    <dbReference type="NCBI Taxonomy" id="652787"/>
    <lineage>
        <taxon>Bacteria</taxon>
        <taxon>Pseudomonadati</taxon>
        <taxon>Bacteroidota</taxon>
        <taxon>Sphingobacteriia</taxon>
        <taxon>Sphingobacteriales</taxon>
        <taxon>Sphingobacteriaceae</taxon>
        <taxon>Mucilaginibacter</taxon>
    </lineage>
</organism>
<dbReference type="InterPro" id="IPR018060">
    <property type="entry name" value="HTH_AraC"/>
</dbReference>
<dbReference type="InterPro" id="IPR036890">
    <property type="entry name" value="HATPase_C_sf"/>
</dbReference>
<dbReference type="SUPFAM" id="SSF55874">
    <property type="entry name" value="ATPase domain of HSP90 chaperone/DNA topoisomerase II/histidine kinase"/>
    <property type="match status" value="1"/>
</dbReference>
<dbReference type="RefSeq" id="WP_232009419.1">
    <property type="nucleotide sequence ID" value="NZ_LT629740.1"/>
</dbReference>
<keyword evidence="6 17" id="KW-0418">Kinase</keyword>
<feature type="modified residue" description="4-aspartylphosphate" evidence="11">
    <location>
        <position position="1178"/>
    </location>
</feature>
<dbReference type="InterPro" id="IPR013783">
    <property type="entry name" value="Ig-like_fold"/>
</dbReference>
<dbReference type="InterPro" id="IPR003594">
    <property type="entry name" value="HATPase_dom"/>
</dbReference>
<evidence type="ECO:0000256" key="13">
    <source>
        <dbReference type="SAM" id="SignalP"/>
    </source>
</evidence>
<evidence type="ECO:0000259" key="14">
    <source>
        <dbReference type="PROSITE" id="PS01124"/>
    </source>
</evidence>
<dbReference type="SUPFAM" id="SSF46689">
    <property type="entry name" value="Homeodomain-like"/>
    <property type="match status" value="1"/>
</dbReference>
<dbReference type="Gene3D" id="2.60.40.10">
    <property type="entry name" value="Immunoglobulins"/>
    <property type="match status" value="1"/>
</dbReference>
<accession>A0A1H1U655</accession>
<dbReference type="InterPro" id="IPR036097">
    <property type="entry name" value="HisK_dim/P_sf"/>
</dbReference>
<evidence type="ECO:0000259" key="16">
    <source>
        <dbReference type="PROSITE" id="PS50110"/>
    </source>
</evidence>
<gene>
    <name evidence="17" type="ORF">SAMN05216490_1596</name>
</gene>
<dbReference type="InterPro" id="IPR011006">
    <property type="entry name" value="CheY-like_superfamily"/>
</dbReference>
<dbReference type="SUPFAM" id="SSF52172">
    <property type="entry name" value="CheY-like"/>
    <property type="match status" value="1"/>
</dbReference>
<comment type="catalytic activity">
    <reaction evidence="1">
        <text>ATP + protein L-histidine = ADP + protein N-phospho-L-histidine.</text>
        <dbReference type="EC" id="2.7.13.3"/>
    </reaction>
</comment>
<evidence type="ECO:0000256" key="9">
    <source>
        <dbReference type="ARBA" id="ARBA00023015"/>
    </source>
</evidence>
<dbReference type="CDD" id="cd17574">
    <property type="entry name" value="REC_OmpR"/>
    <property type="match status" value="1"/>
</dbReference>
<evidence type="ECO:0000256" key="11">
    <source>
        <dbReference type="PROSITE-ProRule" id="PRU00169"/>
    </source>
</evidence>
<dbReference type="SMART" id="SM00388">
    <property type="entry name" value="HisKA"/>
    <property type="match status" value="1"/>
</dbReference>
<dbReference type="CDD" id="cd00082">
    <property type="entry name" value="HisKA"/>
    <property type="match status" value="1"/>
</dbReference>
<dbReference type="Pfam" id="PF12833">
    <property type="entry name" value="HTH_18"/>
    <property type="match status" value="1"/>
</dbReference>
<proteinExistence type="predicted"/>
<feature type="transmembrane region" description="Helical" evidence="12">
    <location>
        <begin position="804"/>
        <end position="825"/>
    </location>
</feature>
<keyword evidence="12" id="KW-1133">Transmembrane helix</keyword>
<dbReference type="Gene3D" id="2.130.10.10">
    <property type="entry name" value="YVTN repeat-like/Quinoprotein amine dehydrogenase"/>
    <property type="match status" value="2"/>
</dbReference>
<dbReference type="Gene3D" id="1.10.10.60">
    <property type="entry name" value="Homeodomain-like"/>
    <property type="match status" value="1"/>
</dbReference>
<dbReference type="Pfam" id="PF00512">
    <property type="entry name" value="HisKA"/>
    <property type="match status" value="1"/>
</dbReference>
<protein>
    <recommendedName>
        <fullName evidence="2">histidine kinase</fullName>
        <ecNumber evidence="2">2.7.13.3</ecNumber>
    </recommendedName>
</protein>
<dbReference type="Proteomes" id="UP000199679">
    <property type="component" value="Chromosome I"/>
</dbReference>
<dbReference type="GO" id="GO:0003700">
    <property type="term" value="F:DNA-binding transcription factor activity"/>
    <property type="evidence" value="ECO:0007669"/>
    <property type="project" value="InterPro"/>
</dbReference>
<dbReference type="SUPFAM" id="SSF63829">
    <property type="entry name" value="Calcium-dependent phosphotriesterase"/>
    <property type="match status" value="2"/>
</dbReference>
<dbReference type="EMBL" id="LT629740">
    <property type="protein sequence ID" value="SDS67813.1"/>
    <property type="molecule type" value="Genomic_DNA"/>
</dbReference>
<dbReference type="SUPFAM" id="SSF47384">
    <property type="entry name" value="Homodimeric domain of signal transducing histidine kinase"/>
    <property type="match status" value="1"/>
</dbReference>
<name>A0A1H1U655_MUCMA</name>
<dbReference type="Gene3D" id="1.10.287.130">
    <property type="match status" value="1"/>
</dbReference>
<keyword evidence="18" id="KW-1185">Reference proteome</keyword>
<evidence type="ECO:0000256" key="4">
    <source>
        <dbReference type="ARBA" id="ARBA00022679"/>
    </source>
</evidence>
<dbReference type="FunFam" id="1.10.287.130:FF:000045">
    <property type="entry name" value="Two-component system sensor histidine kinase/response regulator"/>
    <property type="match status" value="1"/>
</dbReference>
<dbReference type="PRINTS" id="PR00344">
    <property type="entry name" value="BCTRLSENSOR"/>
</dbReference>
<dbReference type="InterPro" id="IPR009057">
    <property type="entry name" value="Homeodomain-like_sf"/>
</dbReference>
<dbReference type="SMART" id="SM00448">
    <property type="entry name" value="REC"/>
    <property type="match status" value="1"/>
</dbReference>
<evidence type="ECO:0000256" key="1">
    <source>
        <dbReference type="ARBA" id="ARBA00000085"/>
    </source>
</evidence>
<dbReference type="EC" id="2.7.13.3" evidence="2"/>
<dbReference type="PROSITE" id="PS50109">
    <property type="entry name" value="HIS_KIN"/>
    <property type="match status" value="1"/>
</dbReference>
<evidence type="ECO:0000313" key="18">
    <source>
        <dbReference type="Proteomes" id="UP000199679"/>
    </source>
</evidence>
<evidence type="ECO:0000256" key="2">
    <source>
        <dbReference type="ARBA" id="ARBA00012438"/>
    </source>
</evidence>
<keyword evidence="10" id="KW-0804">Transcription</keyword>
<evidence type="ECO:0000259" key="15">
    <source>
        <dbReference type="PROSITE" id="PS50109"/>
    </source>
</evidence>
<dbReference type="FunFam" id="3.30.565.10:FF:000037">
    <property type="entry name" value="Hybrid sensor histidine kinase/response regulator"/>
    <property type="match status" value="1"/>
</dbReference>
<dbReference type="CDD" id="cd00146">
    <property type="entry name" value="PKD"/>
    <property type="match status" value="1"/>
</dbReference>